<sequence>MLHTEYMDAGVAVIIAFFVAVAVVPVILMVVVRRRQKRGELSGGFTPAFRKWTLGEEAEWRDVPPSNHHISSSRHEPPPTLRSDGAR</sequence>
<proteinExistence type="predicted"/>
<reference evidence="3 4" key="1">
    <citation type="submission" date="2018-12" db="EMBL/GenBank/DDBJ databases">
        <authorList>
            <consortium name="Pathogen Informatics"/>
        </authorList>
    </citation>
    <scope>NUCLEOTIDE SEQUENCE [LARGE SCALE GENOMIC DNA]</scope>
    <source>
        <strain evidence="3 4">NCTC10741</strain>
    </source>
</reference>
<evidence type="ECO:0000256" key="2">
    <source>
        <dbReference type="SAM" id="Phobius"/>
    </source>
</evidence>
<dbReference type="Proteomes" id="UP000271626">
    <property type="component" value="Chromosome"/>
</dbReference>
<evidence type="ECO:0000313" key="4">
    <source>
        <dbReference type="Proteomes" id="UP000271626"/>
    </source>
</evidence>
<evidence type="ECO:0000313" key="3">
    <source>
        <dbReference type="EMBL" id="VDR37849.1"/>
    </source>
</evidence>
<evidence type="ECO:0000256" key="1">
    <source>
        <dbReference type="SAM" id="MobiDB-lite"/>
    </source>
</evidence>
<feature type="region of interest" description="Disordered" evidence="1">
    <location>
        <begin position="63"/>
        <end position="87"/>
    </location>
</feature>
<keyword evidence="2" id="KW-0472">Membrane</keyword>
<feature type="transmembrane region" description="Helical" evidence="2">
    <location>
        <begin position="12"/>
        <end position="32"/>
    </location>
</feature>
<protein>
    <submittedName>
        <fullName evidence="3">Uncharacterized protein</fullName>
    </submittedName>
</protein>
<gene>
    <name evidence="3" type="ORF">NCTC10741_00961</name>
</gene>
<name>A0A3P8JWZ4_TSUPA</name>
<accession>A0A3P8JWZ4</accession>
<keyword evidence="2" id="KW-1133">Transmembrane helix</keyword>
<keyword evidence="2" id="KW-0812">Transmembrane</keyword>
<dbReference type="EMBL" id="LR131273">
    <property type="protein sequence ID" value="VDR37849.1"/>
    <property type="molecule type" value="Genomic_DNA"/>
</dbReference>
<organism evidence="3 4">
    <name type="scientific">Tsukamurella paurometabola</name>
    <name type="common">Corynebacterium paurometabolum</name>
    <dbReference type="NCBI Taxonomy" id="2061"/>
    <lineage>
        <taxon>Bacteria</taxon>
        <taxon>Bacillati</taxon>
        <taxon>Actinomycetota</taxon>
        <taxon>Actinomycetes</taxon>
        <taxon>Mycobacteriales</taxon>
        <taxon>Tsukamurellaceae</taxon>
        <taxon>Tsukamurella</taxon>
    </lineage>
</organism>
<dbReference type="AlphaFoldDB" id="A0A3P8JWZ4"/>